<dbReference type="InterPro" id="IPR038213">
    <property type="entry name" value="IFI6/IFI27-like_sf"/>
</dbReference>
<sequence length="156" mass="15224">MMGINCLNHRICLLSTTSPRSSLVDHLWLETFFCCPSTPPPSSYLPLVVGGVVGGVLGGVALSVSAVPLLGVLGFSSVGVGVGSIAATLQTSQVVAGSWFALCQSAGALGVASGPIVVAASSTGAVIGGGLGAAVARVPPTISSLLDSYDDLVGAA</sequence>
<feature type="non-terminal residue" evidence="2">
    <location>
        <position position="156"/>
    </location>
</feature>
<keyword evidence="1" id="KW-0812">Transmembrane</keyword>
<gene>
    <name evidence="2" type="ORF">BSAL_03105</name>
</gene>
<reference evidence="3" key="1">
    <citation type="submission" date="2015-09" db="EMBL/GenBank/DDBJ databases">
        <authorList>
            <consortium name="Pathogen Informatics"/>
        </authorList>
    </citation>
    <scope>NUCLEOTIDE SEQUENCE [LARGE SCALE GENOMIC DNA]</scope>
    <source>
        <strain evidence="3">Lake Konstanz</strain>
    </source>
</reference>
<dbReference type="EMBL" id="CYKH01002214">
    <property type="protein sequence ID" value="CUG93984.1"/>
    <property type="molecule type" value="Genomic_DNA"/>
</dbReference>
<dbReference type="VEuPathDB" id="TriTrypDB:BSAL_03105"/>
<accession>A0A0S4JTS6</accession>
<keyword evidence="1" id="KW-1133">Transmembrane helix</keyword>
<proteinExistence type="predicted"/>
<dbReference type="Proteomes" id="UP000051952">
    <property type="component" value="Unassembled WGS sequence"/>
</dbReference>
<dbReference type="AlphaFoldDB" id="A0A0S4JTS6"/>
<protein>
    <submittedName>
        <fullName evidence="2">Membrane-associated protein, putative</fullName>
    </submittedName>
</protein>
<name>A0A0S4JTS6_BODSA</name>
<evidence type="ECO:0000256" key="1">
    <source>
        <dbReference type="SAM" id="Phobius"/>
    </source>
</evidence>
<keyword evidence="1" id="KW-0472">Membrane</keyword>
<organism evidence="2 3">
    <name type="scientific">Bodo saltans</name>
    <name type="common">Flagellated protozoan</name>
    <dbReference type="NCBI Taxonomy" id="75058"/>
    <lineage>
        <taxon>Eukaryota</taxon>
        <taxon>Discoba</taxon>
        <taxon>Euglenozoa</taxon>
        <taxon>Kinetoplastea</taxon>
        <taxon>Metakinetoplastina</taxon>
        <taxon>Eubodonida</taxon>
        <taxon>Bodonidae</taxon>
        <taxon>Bodo</taxon>
    </lineage>
</organism>
<evidence type="ECO:0000313" key="2">
    <source>
        <dbReference type="EMBL" id="CUG93984.1"/>
    </source>
</evidence>
<dbReference type="Gene3D" id="6.10.110.10">
    <property type="match status" value="1"/>
</dbReference>
<feature type="transmembrane region" description="Helical" evidence="1">
    <location>
        <begin position="47"/>
        <end position="75"/>
    </location>
</feature>
<keyword evidence="3" id="KW-1185">Reference proteome</keyword>
<evidence type="ECO:0000313" key="3">
    <source>
        <dbReference type="Proteomes" id="UP000051952"/>
    </source>
</evidence>